<dbReference type="SUPFAM" id="SSF56496">
    <property type="entry name" value="Fibrinogen C-terminal domain-like"/>
    <property type="match status" value="1"/>
</dbReference>
<feature type="non-terminal residue" evidence="2">
    <location>
        <position position="1"/>
    </location>
</feature>
<comment type="caution">
    <text evidence="2">The sequence shown here is derived from an EMBL/GenBank/DDBJ whole genome shotgun (WGS) entry which is preliminary data.</text>
</comment>
<dbReference type="AlphaFoldDB" id="A0A8S4NPX8"/>
<evidence type="ECO:0000313" key="2">
    <source>
        <dbReference type="EMBL" id="CAH1783410.1"/>
    </source>
</evidence>
<proteinExistence type="predicted"/>
<feature type="non-terminal residue" evidence="2">
    <location>
        <position position="256"/>
    </location>
</feature>
<reference evidence="2" key="1">
    <citation type="submission" date="2022-03" db="EMBL/GenBank/DDBJ databases">
        <authorList>
            <person name="Martin C."/>
        </authorList>
    </citation>
    <scope>NUCLEOTIDE SEQUENCE</scope>
</reference>
<dbReference type="PROSITE" id="PS51406">
    <property type="entry name" value="FIBRINOGEN_C_2"/>
    <property type="match status" value="1"/>
</dbReference>
<dbReference type="PANTHER" id="PTHR19143">
    <property type="entry name" value="FIBRINOGEN/TENASCIN/ANGIOPOEITIN"/>
    <property type="match status" value="1"/>
</dbReference>
<dbReference type="InterPro" id="IPR014716">
    <property type="entry name" value="Fibrinogen_a/b/g_C_1"/>
</dbReference>
<gene>
    <name evidence="2" type="ORF">OFUS_LOCUS9757</name>
</gene>
<dbReference type="SMART" id="SM00186">
    <property type="entry name" value="FBG"/>
    <property type="match status" value="1"/>
</dbReference>
<dbReference type="Proteomes" id="UP000749559">
    <property type="component" value="Unassembled WGS sequence"/>
</dbReference>
<dbReference type="GO" id="GO:0005615">
    <property type="term" value="C:extracellular space"/>
    <property type="evidence" value="ECO:0007669"/>
    <property type="project" value="TreeGrafter"/>
</dbReference>
<dbReference type="InterPro" id="IPR050373">
    <property type="entry name" value="Fibrinogen_C-term_domain"/>
</dbReference>
<dbReference type="InterPro" id="IPR002181">
    <property type="entry name" value="Fibrinogen_a/b/g_C_dom"/>
</dbReference>
<dbReference type="EMBL" id="CAIIXF020000005">
    <property type="protein sequence ID" value="CAH1783410.1"/>
    <property type="molecule type" value="Genomic_DNA"/>
</dbReference>
<name>A0A8S4NPX8_OWEFU</name>
<dbReference type="OrthoDB" id="6145874at2759"/>
<organism evidence="2 3">
    <name type="scientific">Owenia fusiformis</name>
    <name type="common">Polychaete worm</name>
    <dbReference type="NCBI Taxonomy" id="6347"/>
    <lineage>
        <taxon>Eukaryota</taxon>
        <taxon>Metazoa</taxon>
        <taxon>Spiralia</taxon>
        <taxon>Lophotrochozoa</taxon>
        <taxon>Annelida</taxon>
        <taxon>Polychaeta</taxon>
        <taxon>Sedentaria</taxon>
        <taxon>Canalipalpata</taxon>
        <taxon>Sabellida</taxon>
        <taxon>Oweniida</taxon>
        <taxon>Oweniidae</taxon>
        <taxon>Owenia</taxon>
    </lineage>
</organism>
<dbReference type="Gene3D" id="3.90.215.10">
    <property type="entry name" value="Gamma Fibrinogen, chain A, domain 1"/>
    <property type="match status" value="1"/>
</dbReference>
<feature type="domain" description="Fibrinogen C-terminal" evidence="1">
    <location>
        <begin position="37"/>
        <end position="254"/>
    </location>
</feature>
<sequence length="256" mass="28728">LKKDITALKDGMTSILNSIKDIKVESTHTGPTSSTTKQHDGLSKDCSELSDGVTNITTESGQEFEAKCEDGWLYITVRKDGSVDFNKNWQDFKDGFGSLEGEHFLGFENIRSVLTQGEYDMRTSFTSWEPETRYIDYENVNIGDEASGYRLTYKWPATKGTMTNSNGLDLAFTTKDRDNDSCGDCNCAIEYKGPGWFGRCLASNRFGPYIHGTTCPGSYLCMTWGSGWPKWMDGTKYNSKYSFKAMDMKIKPSLDV</sequence>
<evidence type="ECO:0000259" key="1">
    <source>
        <dbReference type="PROSITE" id="PS51406"/>
    </source>
</evidence>
<protein>
    <recommendedName>
        <fullName evidence="1">Fibrinogen C-terminal domain-containing protein</fullName>
    </recommendedName>
</protein>
<evidence type="ECO:0000313" key="3">
    <source>
        <dbReference type="Proteomes" id="UP000749559"/>
    </source>
</evidence>
<dbReference type="InterPro" id="IPR036056">
    <property type="entry name" value="Fibrinogen-like_C"/>
</dbReference>
<dbReference type="Pfam" id="PF00147">
    <property type="entry name" value="Fibrinogen_C"/>
    <property type="match status" value="1"/>
</dbReference>
<keyword evidence="3" id="KW-1185">Reference proteome</keyword>
<accession>A0A8S4NPX8</accession>